<dbReference type="EMBL" id="JYJA01000038">
    <property type="protein sequence ID" value="KJL41068.1"/>
    <property type="molecule type" value="Genomic_DNA"/>
</dbReference>
<sequence length="225" mass="22645">MTTHCRFCGEAVRPNTMFCPACGQIIVGDAPRPQGAPPFPTTGGRRQDAPAPAGAPVELPPVPLPDVPAWARPVAEHPAAAPAAPPTPIPASPAAATRAPAAAPAPGPLRTPQPASAASPLALLLPGGARIPIDRVLVLGRQPGAGAAQRGGVPVEVIDPSRSMSRVHLVVQTRPDGGTIATDPGSGNGTVVVRAGQRHPLVRDVPFELAAGDRLALGDVIVDVA</sequence>
<evidence type="ECO:0000259" key="3">
    <source>
        <dbReference type="PROSITE" id="PS50006"/>
    </source>
</evidence>
<dbReference type="AlphaFoldDB" id="A0A0M2H443"/>
<evidence type="ECO:0000256" key="2">
    <source>
        <dbReference type="SAM" id="MobiDB-lite"/>
    </source>
</evidence>
<proteinExistence type="predicted"/>
<gene>
    <name evidence="4" type="ORF">RS82_02984</name>
</gene>
<keyword evidence="1" id="KW-0597">Phosphoprotein</keyword>
<feature type="domain" description="FHA" evidence="3">
    <location>
        <begin position="137"/>
        <end position="192"/>
    </location>
</feature>
<dbReference type="PATRIC" id="fig|69370.6.peg.3038"/>
<dbReference type="InterPro" id="IPR008984">
    <property type="entry name" value="SMAD_FHA_dom_sf"/>
</dbReference>
<dbReference type="SUPFAM" id="SSF49879">
    <property type="entry name" value="SMAD/FHA domain"/>
    <property type="match status" value="1"/>
</dbReference>
<dbReference type="CDD" id="cd00060">
    <property type="entry name" value="FHA"/>
    <property type="match status" value="1"/>
</dbReference>
<feature type="compositionally biased region" description="Low complexity" evidence="2">
    <location>
        <begin position="92"/>
        <end position="102"/>
    </location>
</feature>
<evidence type="ECO:0000256" key="1">
    <source>
        <dbReference type="ARBA" id="ARBA00022553"/>
    </source>
</evidence>
<dbReference type="OrthoDB" id="4625746at2"/>
<dbReference type="Proteomes" id="UP000034098">
    <property type="component" value="Unassembled WGS sequence"/>
</dbReference>
<dbReference type="Gene3D" id="2.60.200.20">
    <property type="match status" value="1"/>
</dbReference>
<evidence type="ECO:0000313" key="4">
    <source>
        <dbReference type="EMBL" id="KJL41068.1"/>
    </source>
</evidence>
<comment type="caution">
    <text evidence="4">The sequence shown here is derived from an EMBL/GenBank/DDBJ whole genome shotgun (WGS) entry which is preliminary data.</text>
</comment>
<dbReference type="InterPro" id="IPR000253">
    <property type="entry name" value="FHA_dom"/>
</dbReference>
<dbReference type="Pfam" id="PF00498">
    <property type="entry name" value="FHA"/>
    <property type="match status" value="1"/>
</dbReference>
<keyword evidence="5" id="KW-1185">Reference proteome</keyword>
<reference evidence="4 5" key="1">
    <citation type="submission" date="2015-02" db="EMBL/GenBank/DDBJ databases">
        <title>Draft genome sequences of ten Microbacterium spp. with emphasis on heavy metal contaminated environments.</title>
        <authorList>
            <person name="Corretto E."/>
        </authorList>
    </citation>
    <scope>NUCLEOTIDE SEQUENCE [LARGE SCALE GENOMIC DNA]</scope>
    <source>
        <strain evidence="4 5">DSM 8608</strain>
    </source>
</reference>
<name>A0A0M2H443_MICTR</name>
<protein>
    <recommendedName>
        <fullName evidence="3">FHA domain-containing protein</fullName>
    </recommendedName>
</protein>
<accession>A0A0M2H443</accession>
<dbReference type="RefSeq" id="WP_157005617.1">
    <property type="nucleotide sequence ID" value="NZ_JYJA01000038.1"/>
</dbReference>
<evidence type="ECO:0000313" key="5">
    <source>
        <dbReference type="Proteomes" id="UP000034098"/>
    </source>
</evidence>
<organism evidence="4 5">
    <name type="scientific">Microbacterium trichothecenolyticum</name>
    <name type="common">Aureobacterium trichothecenolyticum</name>
    <dbReference type="NCBI Taxonomy" id="69370"/>
    <lineage>
        <taxon>Bacteria</taxon>
        <taxon>Bacillati</taxon>
        <taxon>Actinomycetota</taxon>
        <taxon>Actinomycetes</taxon>
        <taxon>Micrococcales</taxon>
        <taxon>Microbacteriaceae</taxon>
        <taxon>Microbacterium</taxon>
    </lineage>
</organism>
<feature type="region of interest" description="Disordered" evidence="2">
    <location>
        <begin position="32"/>
        <end position="62"/>
    </location>
</feature>
<dbReference type="PROSITE" id="PS50006">
    <property type="entry name" value="FHA_DOMAIN"/>
    <property type="match status" value="1"/>
</dbReference>
<feature type="region of interest" description="Disordered" evidence="2">
    <location>
        <begin position="76"/>
        <end position="115"/>
    </location>
</feature>